<reference evidence="12" key="1">
    <citation type="submission" date="2022-06" db="EMBL/GenBank/DDBJ databases">
        <title>Ornithinimicrobium HY1793.</title>
        <authorList>
            <person name="Huang Y."/>
        </authorList>
    </citation>
    <scope>NUCLEOTIDE SEQUENCE</scope>
    <source>
        <strain evidence="12">HY1793</strain>
    </source>
</reference>
<keyword evidence="8" id="KW-0479">Metal-binding</keyword>
<dbReference type="SUPFAM" id="SSF51338">
    <property type="entry name" value="Composite domain of metallo-dependent hydrolases"/>
    <property type="match status" value="1"/>
</dbReference>
<organism evidence="12 13">
    <name type="scientific">Ornithinimicrobium faecis</name>
    <dbReference type="NCBI Taxonomy" id="2934158"/>
    <lineage>
        <taxon>Bacteria</taxon>
        <taxon>Bacillati</taxon>
        <taxon>Actinomycetota</taxon>
        <taxon>Actinomycetes</taxon>
        <taxon>Micrococcales</taxon>
        <taxon>Ornithinimicrobiaceae</taxon>
        <taxon>Ornithinimicrobium</taxon>
    </lineage>
</organism>
<dbReference type="EMBL" id="CP099489">
    <property type="protein sequence ID" value="USQ80686.1"/>
    <property type="molecule type" value="Genomic_DNA"/>
</dbReference>
<dbReference type="PANTHER" id="PTHR43668:SF2">
    <property type="entry name" value="ALLANTOINASE"/>
    <property type="match status" value="1"/>
</dbReference>
<dbReference type="Pfam" id="PF01979">
    <property type="entry name" value="Amidohydro_1"/>
    <property type="match status" value="1"/>
</dbReference>
<protein>
    <recommendedName>
        <fullName evidence="7">allantoinase</fullName>
        <ecNumber evidence="7">3.5.2.5</ecNumber>
    </recommendedName>
</protein>
<dbReference type="InterPro" id="IPR017593">
    <property type="entry name" value="Allantoinase"/>
</dbReference>
<feature type="domain" description="Amidohydrolase-related" evidence="11">
    <location>
        <begin position="61"/>
        <end position="437"/>
    </location>
</feature>
<gene>
    <name evidence="12" type="primary">allB</name>
    <name evidence="12" type="ORF">NF556_03235</name>
</gene>
<accession>A0ABY4YVA8</accession>
<comment type="function">
    <text evidence="2">Catalyzes the reversible cyclization of carbamoyl aspartate to dihydroorotate.</text>
</comment>
<evidence type="ECO:0000313" key="13">
    <source>
        <dbReference type="Proteomes" id="UP001056455"/>
    </source>
</evidence>
<keyword evidence="13" id="KW-1185">Reference proteome</keyword>
<evidence type="ECO:0000256" key="7">
    <source>
        <dbReference type="ARBA" id="ARBA00012863"/>
    </source>
</evidence>
<name>A0ABY4YVA8_9MICO</name>
<evidence type="ECO:0000256" key="4">
    <source>
        <dbReference type="ARBA" id="ARBA00010286"/>
    </source>
</evidence>
<evidence type="ECO:0000256" key="6">
    <source>
        <dbReference type="ARBA" id="ARBA00011881"/>
    </source>
</evidence>
<dbReference type="NCBIfam" id="TIGR03178">
    <property type="entry name" value="allantoinase"/>
    <property type="match status" value="1"/>
</dbReference>
<evidence type="ECO:0000256" key="1">
    <source>
        <dbReference type="ARBA" id="ARBA00001947"/>
    </source>
</evidence>
<dbReference type="Proteomes" id="UP001056455">
    <property type="component" value="Chromosome"/>
</dbReference>
<dbReference type="InterPro" id="IPR032466">
    <property type="entry name" value="Metal_Hydrolase"/>
</dbReference>
<dbReference type="InterPro" id="IPR002195">
    <property type="entry name" value="Dihydroorotase_CS"/>
</dbReference>
<dbReference type="EC" id="3.5.2.5" evidence="7"/>
<dbReference type="RefSeq" id="WP_252594064.1">
    <property type="nucleotide sequence ID" value="NZ_CP099489.1"/>
</dbReference>
<dbReference type="InterPro" id="IPR050138">
    <property type="entry name" value="DHOase/Allantoinase_Hydrolase"/>
</dbReference>
<sequence>MAERHDLVVCAERVLAEGVSRESDGFVPLEIGIRDGVITTLAPLGAGLAGAQVRTLAADEVLLPGLVDSHVHINEPGRTDWEGFDSATRAAAAGGVTTVIDMPLNSIPPTVTTAALATKIAASDGIRHVDVGFWGGAVPGNTADLAPLHEAGVFGFKSFLLPSGVDEFPALDADELEVDLHELAGLDALMVVHAEDAEVIEHAPPAHGPDYADFLASRPRAAENRAIAVVIEAARRTGARVHILHLSSSDALGLIADARRDGVHLSVETCPHYLTLTAEDVPAGATTYKCCPPIRERANQDLLWAALAEGTIDAVVSDHSPSTADLKQLDTGDFGQAWGGVASLQLGLPVMWTAARERGIGLDQVVRWLSAGPAHVAGLARKGRIAVGADADLVVFAPEQTFVVDPATLEHKNHLTAYAGRTLAGVVRTTVLRGTEVDFRTPRGALLRRGHA</sequence>
<dbReference type="PANTHER" id="PTHR43668">
    <property type="entry name" value="ALLANTOINASE"/>
    <property type="match status" value="1"/>
</dbReference>
<proteinExistence type="inferred from homology"/>
<evidence type="ECO:0000313" key="12">
    <source>
        <dbReference type="EMBL" id="USQ80686.1"/>
    </source>
</evidence>
<keyword evidence="10" id="KW-0862">Zinc</keyword>
<dbReference type="PROSITE" id="PS00482">
    <property type="entry name" value="DIHYDROOROTASE_1"/>
    <property type="match status" value="1"/>
</dbReference>
<evidence type="ECO:0000259" key="11">
    <source>
        <dbReference type="Pfam" id="PF01979"/>
    </source>
</evidence>
<evidence type="ECO:0000256" key="9">
    <source>
        <dbReference type="ARBA" id="ARBA00022801"/>
    </source>
</evidence>
<evidence type="ECO:0000256" key="3">
    <source>
        <dbReference type="ARBA" id="ARBA00004968"/>
    </source>
</evidence>
<keyword evidence="9 12" id="KW-0378">Hydrolase</keyword>
<evidence type="ECO:0000256" key="2">
    <source>
        <dbReference type="ARBA" id="ARBA00002368"/>
    </source>
</evidence>
<evidence type="ECO:0000256" key="10">
    <source>
        <dbReference type="ARBA" id="ARBA00022833"/>
    </source>
</evidence>
<evidence type="ECO:0000256" key="8">
    <source>
        <dbReference type="ARBA" id="ARBA00022723"/>
    </source>
</evidence>
<comment type="similarity">
    <text evidence="4">Belongs to the metallo-dependent hydrolases superfamily. DHOase family. Class I DHOase subfamily.</text>
</comment>
<dbReference type="InterPro" id="IPR006680">
    <property type="entry name" value="Amidohydro-rel"/>
</dbReference>
<dbReference type="SUPFAM" id="SSF51556">
    <property type="entry name" value="Metallo-dependent hydrolases"/>
    <property type="match status" value="1"/>
</dbReference>
<dbReference type="InterPro" id="IPR011059">
    <property type="entry name" value="Metal-dep_hydrolase_composite"/>
</dbReference>
<comment type="subunit">
    <text evidence="6">Homotetramer.</text>
</comment>
<evidence type="ECO:0000256" key="5">
    <source>
        <dbReference type="ARBA" id="ARBA00010368"/>
    </source>
</evidence>
<dbReference type="GO" id="GO:0004038">
    <property type="term" value="F:allantoinase activity"/>
    <property type="evidence" value="ECO:0007669"/>
    <property type="project" value="UniProtKB-EC"/>
</dbReference>
<comment type="pathway">
    <text evidence="3">Nitrogen metabolism; (S)-allantoin degradation; allantoate from (S)-allantoin: step 1/1.</text>
</comment>
<dbReference type="Gene3D" id="3.20.20.140">
    <property type="entry name" value="Metal-dependent hydrolases"/>
    <property type="match status" value="1"/>
</dbReference>
<comment type="cofactor">
    <cofactor evidence="1">
        <name>Zn(2+)</name>
        <dbReference type="ChEBI" id="CHEBI:29105"/>
    </cofactor>
</comment>
<comment type="similarity">
    <text evidence="5">Belongs to the metallo-dependent hydrolases superfamily. Allantoinase family.</text>
</comment>